<gene>
    <name evidence="2" type="ORF">EHAR0213_LOCUS12470</name>
</gene>
<accession>A0A7S3JEZ7</accession>
<evidence type="ECO:0000256" key="1">
    <source>
        <dbReference type="SAM" id="MobiDB-lite"/>
    </source>
</evidence>
<sequence>MMSINPSLHKNFFHTESDSGQNSRTKVESRYSNIMQKSGCSEFGVSMLSSVNLKTFQEEASPCPPEPVNKTEKKRSLYKNIKMSKGKYSTFFEELTQSKNTDCSNHFPDGAYKQ</sequence>
<evidence type="ECO:0000313" key="2">
    <source>
        <dbReference type="EMBL" id="CAE0353554.1"/>
    </source>
</evidence>
<protein>
    <submittedName>
        <fullName evidence="2">Uncharacterized protein</fullName>
    </submittedName>
</protein>
<dbReference type="EMBL" id="HBII01030052">
    <property type="protein sequence ID" value="CAE0353554.1"/>
    <property type="molecule type" value="Transcribed_RNA"/>
</dbReference>
<feature type="region of interest" description="Disordered" evidence="1">
    <location>
        <begin position="1"/>
        <end position="27"/>
    </location>
</feature>
<name>A0A7S3JEZ7_9SPIT</name>
<dbReference type="AlphaFoldDB" id="A0A7S3JEZ7"/>
<organism evidence="2">
    <name type="scientific">Euplotes harpa</name>
    <dbReference type="NCBI Taxonomy" id="151035"/>
    <lineage>
        <taxon>Eukaryota</taxon>
        <taxon>Sar</taxon>
        <taxon>Alveolata</taxon>
        <taxon>Ciliophora</taxon>
        <taxon>Intramacronucleata</taxon>
        <taxon>Spirotrichea</taxon>
        <taxon>Hypotrichia</taxon>
        <taxon>Euplotida</taxon>
        <taxon>Euplotidae</taxon>
        <taxon>Euplotes</taxon>
    </lineage>
</organism>
<proteinExistence type="predicted"/>
<reference evidence="2" key="1">
    <citation type="submission" date="2021-01" db="EMBL/GenBank/DDBJ databases">
        <authorList>
            <person name="Corre E."/>
            <person name="Pelletier E."/>
            <person name="Niang G."/>
            <person name="Scheremetjew M."/>
            <person name="Finn R."/>
            <person name="Kale V."/>
            <person name="Holt S."/>
            <person name="Cochrane G."/>
            <person name="Meng A."/>
            <person name="Brown T."/>
            <person name="Cohen L."/>
        </authorList>
    </citation>
    <scope>NUCLEOTIDE SEQUENCE</scope>
    <source>
        <strain evidence="2">FSP1.4</strain>
    </source>
</reference>
<feature type="compositionally biased region" description="Polar residues" evidence="1">
    <location>
        <begin position="18"/>
        <end position="27"/>
    </location>
</feature>